<comment type="caution">
    <text evidence="3">The sequence shown here is derived from an EMBL/GenBank/DDBJ whole genome shotgun (WGS) entry which is preliminary data.</text>
</comment>
<feature type="region of interest" description="Disordered" evidence="2">
    <location>
        <begin position="146"/>
        <end position="165"/>
    </location>
</feature>
<evidence type="ECO:0000313" key="3">
    <source>
        <dbReference type="EMBL" id="KAJ0977320.1"/>
    </source>
</evidence>
<feature type="compositionally biased region" description="Basic and acidic residues" evidence="2">
    <location>
        <begin position="56"/>
        <end position="68"/>
    </location>
</feature>
<gene>
    <name evidence="3" type="ORF">J5N97_012794</name>
</gene>
<feature type="coiled-coil region" evidence="1">
    <location>
        <begin position="966"/>
        <end position="1028"/>
    </location>
</feature>
<dbReference type="PANTHER" id="PTHR43939:SF68">
    <property type="entry name" value="CENTROSOMAL PROTEIN OF 290 KDA-LIKE"/>
    <property type="match status" value="1"/>
</dbReference>
<dbReference type="PANTHER" id="PTHR43939">
    <property type="entry name" value="COILED-COIL DOMAIN-CONTAINING PROTEIN 158"/>
    <property type="match status" value="1"/>
</dbReference>
<proteinExistence type="predicted"/>
<reference evidence="3" key="1">
    <citation type="submission" date="2021-03" db="EMBL/GenBank/DDBJ databases">
        <authorList>
            <person name="Li Z."/>
            <person name="Yang C."/>
        </authorList>
    </citation>
    <scope>NUCLEOTIDE SEQUENCE</scope>
    <source>
        <strain evidence="3">Dzin_1.0</strain>
        <tissue evidence="3">Leaf</tissue>
    </source>
</reference>
<feature type="coiled-coil region" evidence="1">
    <location>
        <begin position="1479"/>
        <end position="1506"/>
    </location>
</feature>
<feature type="region of interest" description="Disordered" evidence="2">
    <location>
        <begin position="1592"/>
        <end position="1626"/>
    </location>
</feature>
<keyword evidence="4" id="KW-1185">Reference proteome</keyword>
<accession>A0A9D5CS65</accession>
<evidence type="ECO:0000256" key="1">
    <source>
        <dbReference type="SAM" id="Coils"/>
    </source>
</evidence>
<feature type="coiled-coil region" evidence="1">
    <location>
        <begin position="1321"/>
        <end position="1383"/>
    </location>
</feature>
<dbReference type="EMBL" id="JAGGNH010000003">
    <property type="protein sequence ID" value="KAJ0977320.1"/>
    <property type="molecule type" value="Genomic_DNA"/>
</dbReference>
<reference evidence="3" key="2">
    <citation type="journal article" date="2022" name="Hortic Res">
        <title>The genome of Dioscorea zingiberensis sheds light on the biosynthesis, origin and evolution of the medicinally important diosgenin saponins.</title>
        <authorList>
            <person name="Li Y."/>
            <person name="Tan C."/>
            <person name="Li Z."/>
            <person name="Guo J."/>
            <person name="Li S."/>
            <person name="Chen X."/>
            <person name="Wang C."/>
            <person name="Dai X."/>
            <person name="Yang H."/>
            <person name="Song W."/>
            <person name="Hou L."/>
            <person name="Xu J."/>
            <person name="Tong Z."/>
            <person name="Xu A."/>
            <person name="Yuan X."/>
            <person name="Wang W."/>
            <person name="Yang Q."/>
            <person name="Chen L."/>
            <person name="Sun Z."/>
            <person name="Wang K."/>
            <person name="Pan B."/>
            <person name="Chen J."/>
            <person name="Bao Y."/>
            <person name="Liu F."/>
            <person name="Qi X."/>
            <person name="Gang D.R."/>
            <person name="Wen J."/>
            <person name="Li J."/>
        </authorList>
    </citation>
    <scope>NUCLEOTIDE SEQUENCE</scope>
    <source>
        <strain evidence="3">Dzin_1.0</strain>
    </source>
</reference>
<feature type="coiled-coil region" evidence="1">
    <location>
        <begin position="600"/>
        <end position="683"/>
    </location>
</feature>
<sequence>MSGSSSDSDDTPKSRSSSQSNREEGYKASPASPQSSDESATSDGVLVELPGQDQSDGDRADDGGREETFVDAPDELGGRGIDLGDSMAMVDLGESSEEHSSPEHLARVSSECRKYKEEREVFGRQVAALRHQLQEITGGQLMQQLHGEESGQGGGEEDMALSSPTPLHSMVGDCSKYVDRLRSVFHENLQVEAMIRELRTALYMKDQEIDDLNVSFSVSSMSRDIIISYLHSLRDEWMEAFSYEIQQLGQCLADIRPDLTVSHYNDFGFIFSATRKALIESKRKEYEFQETENRLKEENIKMAEQMDKMKAGWEEAQAEASKSKTDLEQAESRLAAAKEKLSIAVTKGKSLVQHRDSLKQALAEKISELEKCSLELQQKSNALDTMEANAEGLKQSLAEKMSELEKCSLELQQKSNAIETIEANAELLKQSLAEKTSEFEKCLLDLQQKSNDLQTMEASNEELKQSLAKKNNELGICMQELQQKSDALLATGAISDELNNTQILVNSLKDSLSYKESALQEIEEIMSQIDTPADLLSLEVVDRVRWFVDQKQISESLLSERRKVKEALESVELLEGCPSKELESQIHWLVESFSKANGHIVNIQDELAQAQAAVQSHESEMTELHKEIDGLAASLLQEKQENDSLQCTLTEFRSKHENIAEKLSILSSEKEKLKNVLLELSESTIGDQPSGDVDTMIENCIDMIRAKINTFSSGVKQFEKMQSLVYVKDLERMLCEHILEEEMNDRSKLMSISNELGRASDEIITLRDEKSFLQKELERVEEKSSLLREKLSMAVKKGKGLVQEREGFKISLDEKIAEIEKLKRDLQLQDSSIKEYKEQIESLSAYPEQIQKLESDIVSLKVHKDEIEQSLKESNKKLQRLIDSLEYIVIPTDKSFHEPVEKVDWIAEYIHECEIAKAHMEKELEKVKEEATMQTSFLSDAHRVIKSLEDKLSQSEMHISHTIEEKKNIQLGMASIEQELKKIKEENFMQASKLEHASAAIKLLEEAKSQADEKISILVDEKNELESMSQEEITGLNAKLSKCLQELAVTHGNYENQSTELANHIEDLKMFMDGEGLITLMTKEFRGKTENLRNMGLLLQDMHNQFVSKGNGASLSLEEQCTDLLQLSSLPKFEEFIKDKMVSEKITDLDVTPSFSKIVEWFHAHAKLVGDNFQVLSRFMDDHIALASQALQTTKDEFSNVLELNESLRLNVATLEADKQIREAKISSLKKDLMLLLSTCSDATNELQIEFHDAGLDSDPEQQKWSSSLDLISKDVSGGETEEGSAGEYAKVAQSLLLAVRKVGIGFHQLVNAKRILMTSIDDLENKFKQEELTAKSAIEDRHQCEERISELERDLAELRNFCSELRLQIKEFQAKEDMLKDKEAELLTLQSTLTTKERGIGEKLFSKDQVEILIDKVNKMVIPFKELQATGQEVQFSSPIEKLYYVLDEVWELQRAIDSITKDKDDLQLIIGSHAHEIEYLKKVIETMSTNLQDLESRKTEFTELTLGLETIIQMLGRNESVEDKKTVSSKGLLSLLERLTMGLSIECENSKSRIQELGAKLQVKEKMVDDLSTKVKSLEESFQPQLLHPESVKERTLFEPSSATGSEISEIEDSGPLGKSLKPPVPAAAHVRAMRKGSADHLVLSIDPESERLITSHETDEKGHVFKSLNTSGLIPKQGKLVADRIDGIWVSGGRILTSRPGARLGLIAYCLLLHIWVLGTIL</sequence>
<feature type="region of interest" description="Disordered" evidence="2">
    <location>
        <begin position="1"/>
        <end position="80"/>
    </location>
</feature>
<feature type="coiled-coil region" evidence="1">
    <location>
        <begin position="279"/>
        <end position="480"/>
    </location>
</feature>
<evidence type="ECO:0000313" key="4">
    <source>
        <dbReference type="Proteomes" id="UP001085076"/>
    </source>
</evidence>
<protein>
    <submittedName>
        <fullName evidence="3">Uncharacterized protein</fullName>
    </submittedName>
</protein>
<feature type="compositionally biased region" description="Polar residues" evidence="2">
    <location>
        <begin position="31"/>
        <end position="42"/>
    </location>
</feature>
<dbReference type="Proteomes" id="UP001085076">
    <property type="component" value="Miscellaneous, Linkage group lg03"/>
</dbReference>
<dbReference type="OrthoDB" id="10255522at2759"/>
<keyword evidence="1" id="KW-0175">Coiled coil</keyword>
<organism evidence="3 4">
    <name type="scientific">Dioscorea zingiberensis</name>
    <dbReference type="NCBI Taxonomy" id="325984"/>
    <lineage>
        <taxon>Eukaryota</taxon>
        <taxon>Viridiplantae</taxon>
        <taxon>Streptophyta</taxon>
        <taxon>Embryophyta</taxon>
        <taxon>Tracheophyta</taxon>
        <taxon>Spermatophyta</taxon>
        <taxon>Magnoliopsida</taxon>
        <taxon>Liliopsida</taxon>
        <taxon>Dioscoreales</taxon>
        <taxon>Dioscoreaceae</taxon>
        <taxon>Dioscorea</taxon>
    </lineage>
</organism>
<evidence type="ECO:0000256" key="2">
    <source>
        <dbReference type="SAM" id="MobiDB-lite"/>
    </source>
</evidence>
<feature type="coiled-coil region" evidence="1">
    <location>
        <begin position="1556"/>
        <end position="1583"/>
    </location>
</feature>
<name>A0A9D5CS65_9LILI</name>
<feature type="coiled-coil region" evidence="1">
    <location>
        <begin position="756"/>
        <end position="884"/>
    </location>
</feature>